<feature type="transmembrane region" description="Helical" evidence="6">
    <location>
        <begin position="460"/>
        <end position="482"/>
    </location>
</feature>
<feature type="transmembrane region" description="Helical" evidence="6">
    <location>
        <begin position="173"/>
        <end position="197"/>
    </location>
</feature>
<comment type="caution">
    <text evidence="8">The sequence shown here is derived from an EMBL/GenBank/DDBJ whole genome shotgun (WGS) entry which is preliminary data.</text>
</comment>
<evidence type="ECO:0000256" key="4">
    <source>
        <dbReference type="ARBA" id="ARBA00022989"/>
    </source>
</evidence>
<dbReference type="Pfam" id="PF00528">
    <property type="entry name" value="BPD_transp_1"/>
    <property type="match status" value="2"/>
</dbReference>
<dbReference type="InterPro" id="IPR017664">
    <property type="entry name" value="AminoethylPonate_ABC_perm-1"/>
</dbReference>
<gene>
    <name evidence="8" type="ORF">JOC94_003607</name>
</gene>
<dbReference type="NCBIfam" id="TIGR03262">
    <property type="entry name" value="PhnU2"/>
    <property type="match status" value="1"/>
</dbReference>
<feature type="transmembrane region" description="Helical" evidence="6">
    <location>
        <begin position="37"/>
        <end position="59"/>
    </location>
</feature>
<dbReference type="SUPFAM" id="SSF161098">
    <property type="entry name" value="MetI-like"/>
    <property type="match status" value="2"/>
</dbReference>
<dbReference type="InterPro" id="IPR035906">
    <property type="entry name" value="MetI-like_sf"/>
</dbReference>
<evidence type="ECO:0000256" key="5">
    <source>
        <dbReference type="ARBA" id="ARBA00023136"/>
    </source>
</evidence>
<organism evidence="8 9">
    <name type="scientific">Siminovitchia thermophila</name>
    <dbReference type="NCBI Taxonomy" id="1245522"/>
    <lineage>
        <taxon>Bacteria</taxon>
        <taxon>Bacillati</taxon>
        <taxon>Bacillota</taxon>
        <taxon>Bacilli</taxon>
        <taxon>Bacillales</taxon>
        <taxon>Bacillaceae</taxon>
        <taxon>Siminovitchia</taxon>
    </lineage>
</organism>
<comment type="subcellular location">
    <subcellularLocation>
        <location evidence="6">Cell membrane</location>
        <topology evidence="6">Multi-pass membrane protein</topology>
    </subcellularLocation>
    <subcellularLocation>
        <location evidence="1">Membrane</location>
        <topology evidence="1">Multi-pass membrane protein</topology>
    </subcellularLocation>
</comment>
<name>A0ABS2RAA7_9BACI</name>
<reference evidence="8 9" key="1">
    <citation type="submission" date="2021-01" db="EMBL/GenBank/DDBJ databases">
        <title>Genomic Encyclopedia of Type Strains, Phase IV (KMG-IV): sequencing the most valuable type-strain genomes for metagenomic binning, comparative biology and taxonomic classification.</title>
        <authorList>
            <person name="Goeker M."/>
        </authorList>
    </citation>
    <scope>NUCLEOTIDE SEQUENCE [LARGE SCALE GENOMIC DNA]</scope>
    <source>
        <strain evidence="8 9">DSM 105453</strain>
    </source>
</reference>
<feature type="domain" description="ABC transmembrane type-1" evidence="7">
    <location>
        <begin position="379"/>
        <end position="585"/>
    </location>
</feature>
<evidence type="ECO:0000313" key="8">
    <source>
        <dbReference type="EMBL" id="MBM7716586.1"/>
    </source>
</evidence>
<feature type="transmembrane region" description="Helical" evidence="6">
    <location>
        <begin position="416"/>
        <end position="440"/>
    </location>
</feature>
<feature type="transmembrane region" description="Helical" evidence="6">
    <location>
        <begin position="383"/>
        <end position="404"/>
    </location>
</feature>
<dbReference type="PROSITE" id="PS50928">
    <property type="entry name" value="ABC_TM1"/>
    <property type="match status" value="2"/>
</dbReference>
<comment type="similarity">
    <text evidence="6">Belongs to the binding-protein-dependent transport system permease family.</text>
</comment>
<dbReference type="PANTHER" id="PTHR43496">
    <property type="entry name" value="PROTEIN LPLB"/>
    <property type="match status" value="1"/>
</dbReference>
<evidence type="ECO:0000256" key="3">
    <source>
        <dbReference type="ARBA" id="ARBA00022692"/>
    </source>
</evidence>
<evidence type="ECO:0000256" key="2">
    <source>
        <dbReference type="ARBA" id="ARBA00022448"/>
    </source>
</evidence>
<feature type="transmembrane region" description="Helical" evidence="6">
    <location>
        <begin position="566"/>
        <end position="585"/>
    </location>
</feature>
<keyword evidence="4 6" id="KW-1133">Transmembrane helix</keyword>
<feature type="transmembrane region" description="Helical" evidence="6">
    <location>
        <begin position="277"/>
        <end position="297"/>
    </location>
</feature>
<feature type="transmembrane region" description="Helical" evidence="6">
    <location>
        <begin position="327"/>
        <end position="351"/>
    </location>
</feature>
<proteinExistence type="inferred from homology"/>
<dbReference type="Gene3D" id="1.10.3720.10">
    <property type="entry name" value="MetI-like"/>
    <property type="match status" value="2"/>
</dbReference>
<feature type="transmembrane region" description="Helical" evidence="6">
    <location>
        <begin position="233"/>
        <end position="257"/>
    </location>
</feature>
<evidence type="ECO:0000313" key="9">
    <source>
        <dbReference type="Proteomes" id="UP000823485"/>
    </source>
</evidence>
<dbReference type="InterPro" id="IPR000515">
    <property type="entry name" value="MetI-like"/>
</dbReference>
<keyword evidence="2 6" id="KW-0813">Transport</keyword>
<dbReference type="Proteomes" id="UP000823485">
    <property type="component" value="Unassembled WGS sequence"/>
</dbReference>
<evidence type="ECO:0000259" key="7">
    <source>
        <dbReference type="PROSITE" id="PS50928"/>
    </source>
</evidence>
<dbReference type="PANTHER" id="PTHR43496:SF1">
    <property type="entry name" value="POLYGALACTURONAN_RHAMNOGALACTURONAN TRANSPORT SYSTEM PERMEASE PROTEIN YTEP"/>
    <property type="match status" value="1"/>
</dbReference>
<feature type="transmembrane region" description="Helical" evidence="6">
    <location>
        <begin position="92"/>
        <end position="114"/>
    </location>
</feature>
<protein>
    <submittedName>
        <fullName evidence="8">Iron(III) transport system permease protein</fullName>
    </submittedName>
</protein>
<keyword evidence="5 6" id="KW-0472">Membrane</keyword>
<feature type="domain" description="ABC transmembrane type-1" evidence="7">
    <location>
        <begin position="88"/>
        <end position="298"/>
    </location>
</feature>
<dbReference type="EMBL" id="JAFBFH010000029">
    <property type="protein sequence ID" value="MBM7716586.1"/>
    <property type="molecule type" value="Genomic_DNA"/>
</dbReference>
<sequence>MVNKEQLLYPAQSAMKRKIRHKKVRQQSGWIDRLQKLLIILMVLGLVIAIVLPLLQLVMKALSNEQGQFIGFANFIEYFSTPSLVKSMYNTLFIAITTGVISVMLGFTFAYAVTRTEMRWKTIFKYIAFIPLFAPTMTYGIGLINLFGNNGVVTTGFFGLFESMFGVNAGVDIHLYGPVGIIISEVFYTFPQAFLLLSISLATTDYRLYEAADTLGAGPIKKLFTVTLPSVKYALFSSFIISFILSFTDFGAPVVVGGQYNVMATDIYQQVVGQFKMSMGATVGLILIIPAVIAFIADRIIQRKQSTVISAKSVPYKIKPNRLRDRLYFIYCLIISGSVLLLMAAVLLPAISTYWPYNLSLTFDHFLFKRASTTGIQPYINSLWIALLTAVLGTAIVFFSAYLIEKSRSFKAIRQTAYFLSIIPLALPGLAIGLAYIFFFNQAALAIPFTDLSIPNPFNMLYGTIWILVLANIVHFYSVNFFTANTALKKLDHEFESVSESMNVPFYRTFTRVTMPMSFAAIVEMFVYFFINSMTTISAIIFLYTSQTKPASVAIVTMMDEGNTESAAAMSIIVIVTNILVRLGYEFFTKKIKKRMNAWQEASRSKAG</sequence>
<keyword evidence="9" id="KW-1185">Reference proteome</keyword>
<evidence type="ECO:0000256" key="6">
    <source>
        <dbReference type="RuleBase" id="RU363032"/>
    </source>
</evidence>
<evidence type="ECO:0000256" key="1">
    <source>
        <dbReference type="ARBA" id="ARBA00004141"/>
    </source>
</evidence>
<feature type="transmembrane region" description="Helical" evidence="6">
    <location>
        <begin position="126"/>
        <end position="148"/>
    </location>
</feature>
<keyword evidence="3 6" id="KW-0812">Transmembrane</keyword>
<dbReference type="CDD" id="cd06261">
    <property type="entry name" value="TM_PBP2"/>
    <property type="match status" value="2"/>
</dbReference>
<feature type="transmembrane region" description="Helical" evidence="6">
    <location>
        <begin position="525"/>
        <end position="546"/>
    </location>
</feature>
<accession>A0ABS2RAA7</accession>